<proteinExistence type="predicted"/>
<dbReference type="AlphaFoldDB" id="A0A7G5GMY1"/>
<dbReference type="RefSeq" id="WP_182457325.1">
    <property type="nucleotide sequence ID" value="NZ_CP059732.1"/>
</dbReference>
<dbReference type="EMBL" id="CP059732">
    <property type="protein sequence ID" value="QMW00223.1"/>
    <property type="molecule type" value="Genomic_DNA"/>
</dbReference>
<keyword evidence="1" id="KW-0378">Hydrolase</keyword>
<sequence length="254" mass="28832">MNILVIGGCQVYGYGLTSNERSFVDQFSDRLKETGYSPQITSYVFLPLATVRETLAHLDLSNVDLLIIQPAHYNLQHPSTFWKLFKTPTKKVPKQAGYGLTTNELSAMRALPPLPLDRTPIGRIKQMKNWLKRLLLCVSKPAGLVKQLLYVEQEIAALLEQLHPHRENVILLTPTPHRDLVSQWLRKQGRTIVLNEGNRWGMTVLDTHLIIRPDEKVYLTDDPSHLNSTGHHLLGQALVACYEVQQGLVEEVFV</sequence>
<dbReference type="SUPFAM" id="SSF52266">
    <property type="entry name" value="SGNH hydrolase"/>
    <property type="match status" value="1"/>
</dbReference>
<dbReference type="GO" id="GO:0016788">
    <property type="term" value="F:hydrolase activity, acting on ester bonds"/>
    <property type="evidence" value="ECO:0007669"/>
    <property type="project" value="UniProtKB-ARBA"/>
</dbReference>
<dbReference type="KEGG" id="sfol:H3H32_19560"/>
<dbReference type="InterPro" id="IPR036514">
    <property type="entry name" value="SGNH_hydro_sf"/>
</dbReference>
<dbReference type="Gene3D" id="3.40.50.1110">
    <property type="entry name" value="SGNH hydrolase"/>
    <property type="match status" value="1"/>
</dbReference>
<gene>
    <name evidence="1" type="ORF">H3H32_19560</name>
</gene>
<evidence type="ECO:0000313" key="1">
    <source>
        <dbReference type="EMBL" id="QMW00223.1"/>
    </source>
</evidence>
<organism evidence="1 2">
    <name type="scientific">Spirosoma foliorum</name>
    <dbReference type="NCBI Taxonomy" id="2710596"/>
    <lineage>
        <taxon>Bacteria</taxon>
        <taxon>Pseudomonadati</taxon>
        <taxon>Bacteroidota</taxon>
        <taxon>Cytophagia</taxon>
        <taxon>Cytophagales</taxon>
        <taxon>Cytophagaceae</taxon>
        <taxon>Spirosoma</taxon>
    </lineage>
</organism>
<protein>
    <submittedName>
        <fullName evidence="1">SGNH/GDSL hydrolase family protein</fullName>
    </submittedName>
</protein>
<dbReference type="Proteomes" id="UP000515369">
    <property type="component" value="Chromosome"/>
</dbReference>
<keyword evidence="2" id="KW-1185">Reference proteome</keyword>
<name>A0A7G5GMY1_9BACT</name>
<accession>A0A7G5GMY1</accession>
<reference evidence="1 2" key="1">
    <citation type="submission" date="2020-07" db="EMBL/GenBank/DDBJ databases">
        <title>Spirosoma foliorum sp. nov., isolated from the leaves on the Nejang mountain Korea, Republic of.</title>
        <authorList>
            <person name="Ho H."/>
            <person name="Lee Y.-J."/>
            <person name="Nurcahyanto D.-A."/>
            <person name="Kim S.-G."/>
        </authorList>
    </citation>
    <scope>NUCLEOTIDE SEQUENCE [LARGE SCALE GENOMIC DNA]</scope>
    <source>
        <strain evidence="1 2">PL0136</strain>
    </source>
</reference>
<evidence type="ECO:0000313" key="2">
    <source>
        <dbReference type="Proteomes" id="UP000515369"/>
    </source>
</evidence>